<organism evidence="2 3">
    <name type="scientific">Cognatilysobacter bugurensis</name>
    <dbReference type="NCBI Taxonomy" id="543356"/>
    <lineage>
        <taxon>Bacteria</taxon>
        <taxon>Pseudomonadati</taxon>
        <taxon>Pseudomonadota</taxon>
        <taxon>Gammaproteobacteria</taxon>
        <taxon>Lysobacterales</taxon>
        <taxon>Lysobacteraceae</taxon>
        <taxon>Cognatilysobacter</taxon>
    </lineage>
</organism>
<feature type="compositionally biased region" description="Basic and acidic residues" evidence="1">
    <location>
        <begin position="42"/>
        <end position="64"/>
    </location>
</feature>
<keyword evidence="3" id="KW-1185">Reference proteome</keyword>
<dbReference type="Proteomes" id="UP000646426">
    <property type="component" value="Unassembled WGS sequence"/>
</dbReference>
<name>A0A918T0S4_9GAMM</name>
<accession>A0A918T0S4</accession>
<protein>
    <submittedName>
        <fullName evidence="2">Uncharacterized protein</fullName>
    </submittedName>
</protein>
<proteinExistence type="predicted"/>
<feature type="region of interest" description="Disordered" evidence="1">
    <location>
        <begin position="1"/>
        <end position="64"/>
    </location>
</feature>
<feature type="compositionally biased region" description="Basic and acidic residues" evidence="1">
    <location>
        <begin position="7"/>
        <end position="30"/>
    </location>
</feature>
<sequence>MNPNDKNLPDRDASSTSGRERDQEQLDRRSHGGTQNGSTQTAREHHLSEREQRSSRDTEPGPDR</sequence>
<reference evidence="2" key="2">
    <citation type="submission" date="2020-09" db="EMBL/GenBank/DDBJ databases">
        <authorList>
            <person name="Sun Q."/>
            <person name="Kim S."/>
        </authorList>
    </citation>
    <scope>NUCLEOTIDE SEQUENCE</scope>
    <source>
        <strain evidence="2">KCTC 23077</strain>
    </source>
</reference>
<evidence type="ECO:0000256" key="1">
    <source>
        <dbReference type="SAM" id="MobiDB-lite"/>
    </source>
</evidence>
<evidence type="ECO:0000313" key="3">
    <source>
        <dbReference type="Proteomes" id="UP000646426"/>
    </source>
</evidence>
<evidence type="ECO:0000313" key="2">
    <source>
        <dbReference type="EMBL" id="GHA79281.1"/>
    </source>
</evidence>
<gene>
    <name evidence="2" type="ORF">GCM10007067_15950</name>
</gene>
<dbReference type="RefSeq" id="WP_189455179.1">
    <property type="nucleotide sequence ID" value="NZ_BMYD01000002.1"/>
</dbReference>
<dbReference type="AlphaFoldDB" id="A0A918T0S4"/>
<comment type="caution">
    <text evidence="2">The sequence shown here is derived from an EMBL/GenBank/DDBJ whole genome shotgun (WGS) entry which is preliminary data.</text>
</comment>
<dbReference type="EMBL" id="BMYD01000002">
    <property type="protein sequence ID" value="GHA79281.1"/>
    <property type="molecule type" value="Genomic_DNA"/>
</dbReference>
<feature type="compositionally biased region" description="Polar residues" evidence="1">
    <location>
        <begin position="32"/>
        <end position="41"/>
    </location>
</feature>
<reference evidence="2" key="1">
    <citation type="journal article" date="2014" name="Int. J. Syst. Evol. Microbiol.">
        <title>Complete genome sequence of Corynebacterium casei LMG S-19264T (=DSM 44701T), isolated from a smear-ripened cheese.</title>
        <authorList>
            <consortium name="US DOE Joint Genome Institute (JGI-PGF)"/>
            <person name="Walter F."/>
            <person name="Albersmeier A."/>
            <person name="Kalinowski J."/>
            <person name="Ruckert C."/>
        </authorList>
    </citation>
    <scope>NUCLEOTIDE SEQUENCE</scope>
    <source>
        <strain evidence="2">KCTC 23077</strain>
    </source>
</reference>